<dbReference type="Proteomes" id="UP000187406">
    <property type="component" value="Unassembled WGS sequence"/>
</dbReference>
<comment type="caution">
    <text evidence="2">The sequence shown here is derived from an EMBL/GenBank/DDBJ whole genome shotgun (WGS) entry which is preliminary data.</text>
</comment>
<evidence type="ECO:0000313" key="3">
    <source>
        <dbReference type="Proteomes" id="UP000187406"/>
    </source>
</evidence>
<organism evidence="2 3">
    <name type="scientific">Cephalotus follicularis</name>
    <name type="common">Albany pitcher plant</name>
    <dbReference type="NCBI Taxonomy" id="3775"/>
    <lineage>
        <taxon>Eukaryota</taxon>
        <taxon>Viridiplantae</taxon>
        <taxon>Streptophyta</taxon>
        <taxon>Embryophyta</taxon>
        <taxon>Tracheophyta</taxon>
        <taxon>Spermatophyta</taxon>
        <taxon>Magnoliopsida</taxon>
        <taxon>eudicotyledons</taxon>
        <taxon>Gunneridae</taxon>
        <taxon>Pentapetalae</taxon>
        <taxon>rosids</taxon>
        <taxon>fabids</taxon>
        <taxon>Oxalidales</taxon>
        <taxon>Cephalotaceae</taxon>
        <taxon>Cephalotus</taxon>
    </lineage>
</organism>
<name>A0A1Q3CZT4_CEPFO</name>
<reference evidence="3" key="1">
    <citation type="submission" date="2016-04" db="EMBL/GenBank/DDBJ databases">
        <title>Cephalotus genome sequencing.</title>
        <authorList>
            <person name="Fukushima K."/>
            <person name="Hasebe M."/>
            <person name="Fang X."/>
        </authorList>
    </citation>
    <scope>NUCLEOTIDE SEQUENCE [LARGE SCALE GENOMIC DNA]</scope>
    <source>
        <strain evidence="3">cv. St1</strain>
    </source>
</reference>
<proteinExistence type="predicted"/>
<dbReference type="OrthoDB" id="912322at2759"/>
<sequence>MMRYVKYAKEAKLSIYSPNFSRKRTKRHFPGQPTPLAVWYGTCPSAAEKGESTESVSAPASEAELVPSEAKPEAMLLLTQGTTDEALNPMKPQSYKGKEVLEE</sequence>
<dbReference type="InParanoid" id="A0A1Q3CZT4"/>
<dbReference type="AlphaFoldDB" id="A0A1Q3CZT4"/>
<protein>
    <submittedName>
        <fullName evidence="2">Uncharacterized protein</fullName>
    </submittedName>
</protein>
<feature type="region of interest" description="Disordered" evidence="1">
    <location>
        <begin position="48"/>
        <end position="103"/>
    </location>
</feature>
<accession>A0A1Q3CZT4</accession>
<evidence type="ECO:0000313" key="2">
    <source>
        <dbReference type="EMBL" id="GAV85573.1"/>
    </source>
</evidence>
<keyword evidence="3" id="KW-1185">Reference proteome</keyword>
<evidence type="ECO:0000256" key="1">
    <source>
        <dbReference type="SAM" id="MobiDB-lite"/>
    </source>
</evidence>
<gene>
    <name evidence="2" type="ORF">CFOL_v3_29009</name>
</gene>
<dbReference type="EMBL" id="BDDD01003614">
    <property type="protein sequence ID" value="GAV85573.1"/>
    <property type="molecule type" value="Genomic_DNA"/>
</dbReference>